<dbReference type="OrthoDB" id="3222at2759"/>
<dbReference type="SUPFAM" id="SSF81338">
    <property type="entry name" value="Aquaporin-like"/>
    <property type="match status" value="1"/>
</dbReference>
<dbReference type="InterPro" id="IPR022357">
    <property type="entry name" value="MIP_CS"/>
</dbReference>
<evidence type="ECO:0000313" key="13">
    <source>
        <dbReference type="EMBL" id="KIV83410.1"/>
    </source>
</evidence>
<dbReference type="GO" id="GO:0015254">
    <property type="term" value="F:glycerol channel activity"/>
    <property type="evidence" value="ECO:0007669"/>
    <property type="project" value="TreeGrafter"/>
</dbReference>
<evidence type="ECO:0000256" key="10">
    <source>
        <dbReference type="RuleBase" id="RU000477"/>
    </source>
</evidence>
<dbReference type="PANTHER" id="PTHR43829">
    <property type="entry name" value="AQUAPORIN OR AQUAGLYCEROPORIN RELATED"/>
    <property type="match status" value="1"/>
</dbReference>
<reference evidence="13 14" key="1">
    <citation type="submission" date="2015-01" db="EMBL/GenBank/DDBJ databases">
        <title>The Genome Sequence of Exophiala sideris CBS121828.</title>
        <authorList>
            <consortium name="The Broad Institute Genomics Platform"/>
            <person name="Cuomo C."/>
            <person name="de Hoog S."/>
            <person name="Gorbushina A."/>
            <person name="Stielow B."/>
            <person name="Teixiera M."/>
            <person name="Abouelleil A."/>
            <person name="Chapman S.B."/>
            <person name="Priest M."/>
            <person name="Young S.K."/>
            <person name="Wortman J."/>
            <person name="Nusbaum C."/>
            <person name="Birren B."/>
        </authorList>
    </citation>
    <scope>NUCLEOTIDE SEQUENCE [LARGE SCALE GENOMIC DNA]</scope>
    <source>
        <strain evidence="13 14">CBS 121828</strain>
    </source>
</reference>
<dbReference type="NCBIfam" id="TIGR00861">
    <property type="entry name" value="MIP"/>
    <property type="match status" value="1"/>
</dbReference>
<keyword evidence="3 10" id="KW-0813">Transport</keyword>
<dbReference type="AlphaFoldDB" id="A0A0D1W3S1"/>
<evidence type="ECO:0000256" key="4">
    <source>
        <dbReference type="ARBA" id="ARBA00022692"/>
    </source>
</evidence>
<evidence type="ECO:0000256" key="7">
    <source>
        <dbReference type="ARBA" id="ARBA00023136"/>
    </source>
</evidence>
<keyword evidence="6 12" id="KW-1133">Transmembrane helix</keyword>
<protein>
    <recommendedName>
        <fullName evidence="15">Aquaporin</fullName>
    </recommendedName>
</protein>
<dbReference type="Proteomes" id="UP000053599">
    <property type="component" value="Unassembled WGS sequence"/>
</dbReference>
<keyword evidence="4 10" id="KW-0812">Transmembrane</keyword>
<evidence type="ECO:0000256" key="6">
    <source>
        <dbReference type="ARBA" id="ARBA00022989"/>
    </source>
</evidence>
<dbReference type="GO" id="GO:0015250">
    <property type="term" value="F:water channel activity"/>
    <property type="evidence" value="ECO:0007669"/>
    <property type="project" value="TreeGrafter"/>
</dbReference>
<feature type="transmembrane region" description="Helical" evidence="12">
    <location>
        <begin position="249"/>
        <end position="272"/>
    </location>
</feature>
<feature type="region of interest" description="Disordered" evidence="11">
    <location>
        <begin position="18"/>
        <end position="41"/>
    </location>
</feature>
<comment type="similarity">
    <text evidence="2 10">Belongs to the MIP/aquaporin (TC 1.A.8) family.</text>
</comment>
<feature type="transmembrane region" description="Helical" evidence="12">
    <location>
        <begin position="118"/>
        <end position="139"/>
    </location>
</feature>
<dbReference type="InterPro" id="IPR023271">
    <property type="entry name" value="Aquaporin-like"/>
</dbReference>
<dbReference type="EMBL" id="KN846952">
    <property type="protein sequence ID" value="KIV83410.1"/>
    <property type="molecule type" value="Genomic_DNA"/>
</dbReference>
<dbReference type="FunFam" id="1.20.1080.10:FF:000027">
    <property type="entry name" value="MIP aquaporin"/>
    <property type="match status" value="1"/>
</dbReference>
<comment type="subcellular location">
    <subcellularLocation>
        <location evidence="1">Membrane</location>
        <topology evidence="1">Multi-pass membrane protein</topology>
    </subcellularLocation>
</comment>
<name>A0A0D1W3S1_9EURO</name>
<accession>A0A0D1W3S1</accession>
<dbReference type="STRING" id="1016849.A0A0D1W3S1"/>
<proteinExistence type="inferred from homology"/>
<dbReference type="Pfam" id="PF00230">
    <property type="entry name" value="MIP"/>
    <property type="match status" value="1"/>
</dbReference>
<dbReference type="PROSITE" id="PS00221">
    <property type="entry name" value="MIP"/>
    <property type="match status" value="1"/>
</dbReference>
<evidence type="ECO:0000313" key="14">
    <source>
        <dbReference type="Proteomes" id="UP000053599"/>
    </source>
</evidence>
<evidence type="ECO:0000256" key="12">
    <source>
        <dbReference type="SAM" id="Phobius"/>
    </source>
</evidence>
<evidence type="ECO:0000256" key="5">
    <source>
        <dbReference type="ARBA" id="ARBA00022737"/>
    </source>
</evidence>
<feature type="transmembrane region" description="Helical" evidence="12">
    <location>
        <begin position="299"/>
        <end position="319"/>
    </location>
</feature>
<dbReference type="InterPro" id="IPR000425">
    <property type="entry name" value="MIP"/>
</dbReference>
<evidence type="ECO:0008006" key="15">
    <source>
        <dbReference type="Google" id="ProtNLM"/>
    </source>
</evidence>
<dbReference type="GO" id="GO:0005886">
    <property type="term" value="C:plasma membrane"/>
    <property type="evidence" value="ECO:0007669"/>
    <property type="project" value="TreeGrafter"/>
</dbReference>
<evidence type="ECO:0000256" key="11">
    <source>
        <dbReference type="SAM" id="MobiDB-lite"/>
    </source>
</evidence>
<feature type="compositionally biased region" description="Basic and acidic residues" evidence="11">
    <location>
        <begin position="19"/>
        <end position="30"/>
    </location>
</feature>
<dbReference type="HOGENOM" id="CLU_020019_9_0_1"/>
<keyword evidence="7 12" id="KW-0472">Membrane</keyword>
<evidence type="ECO:0000256" key="3">
    <source>
        <dbReference type="ARBA" id="ARBA00022448"/>
    </source>
</evidence>
<feature type="transmembrane region" description="Helical" evidence="12">
    <location>
        <begin position="160"/>
        <end position="180"/>
    </location>
</feature>
<dbReference type="InterPro" id="IPR050363">
    <property type="entry name" value="MIP/Aquaporin"/>
</dbReference>
<evidence type="ECO:0000256" key="2">
    <source>
        <dbReference type="ARBA" id="ARBA00006175"/>
    </source>
</evidence>
<organism evidence="13 14">
    <name type="scientific">Exophiala sideris</name>
    <dbReference type="NCBI Taxonomy" id="1016849"/>
    <lineage>
        <taxon>Eukaryota</taxon>
        <taxon>Fungi</taxon>
        <taxon>Dikarya</taxon>
        <taxon>Ascomycota</taxon>
        <taxon>Pezizomycotina</taxon>
        <taxon>Eurotiomycetes</taxon>
        <taxon>Chaetothyriomycetidae</taxon>
        <taxon>Chaetothyriales</taxon>
        <taxon>Herpotrichiellaceae</taxon>
        <taxon>Exophiala</taxon>
    </lineage>
</organism>
<feature type="transmembrane region" description="Helical" evidence="12">
    <location>
        <begin position="220"/>
        <end position="237"/>
    </location>
</feature>
<dbReference type="PANTHER" id="PTHR43829:SF9">
    <property type="entry name" value="AQUAPORIN-9"/>
    <property type="match status" value="1"/>
</dbReference>
<keyword evidence="5" id="KW-0677">Repeat</keyword>
<sequence length="363" mass="40066">MSISSSSVEKISVAMAKTTHHEAPHHHEAPRSQAPSRRNSTVPGVLPYSEHGPVIDHKIPQAEAVQQQPDLAWSRIRHSLREPFSEFFGVFILILFGDGVVAQVVLSGGTKGDYQSISWGWGLGVMLGVYSSGISGAHLNPAVTFANCVYRKFPWRKFPTYMLAQVLGAMTASAVVYANYKSAIDVYEGGPNIRTVGGTTSTAGIFCTYPADFMTKTGQFFSEFIASTLLMFLIYAIKDDGNIGAGPLTPLCLFFIIFGIGACFGWETGYAINLARDFGPRLVSYMIGYGHEVWSYGGYYFWVPMVSPFFGCLFGGWLYDTFLFTGESPINTPWMGLKRFTQPKRSVWSNTYNVDELELDSQA</sequence>
<comment type="catalytic activity">
    <reaction evidence="8">
        <text>H2O(in) = H2O(out)</text>
        <dbReference type="Rhea" id="RHEA:29667"/>
        <dbReference type="ChEBI" id="CHEBI:15377"/>
    </reaction>
</comment>
<evidence type="ECO:0000256" key="8">
    <source>
        <dbReference type="ARBA" id="ARBA00034651"/>
    </source>
</evidence>
<gene>
    <name evidence="13" type="ORF">PV11_05441</name>
</gene>
<feature type="transmembrane region" description="Helical" evidence="12">
    <location>
        <begin position="87"/>
        <end position="106"/>
    </location>
</feature>
<comment type="catalytic activity">
    <reaction evidence="9">
        <text>glycerol(in) = glycerol(out)</text>
        <dbReference type="Rhea" id="RHEA:29675"/>
        <dbReference type="ChEBI" id="CHEBI:17754"/>
    </reaction>
</comment>
<dbReference type="CDD" id="cd00333">
    <property type="entry name" value="MIP"/>
    <property type="match status" value="1"/>
</dbReference>
<dbReference type="Gene3D" id="1.20.1080.10">
    <property type="entry name" value="Glycerol uptake facilitator protein"/>
    <property type="match status" value="1"/>
</dbReference>
<evidence type="ECO:0000256" key="1">
    <source>
        <dbReference type="ARBA" id="ARBA00004141"/>
    </source>
</evidence>
<dbReference type="PRINTS" id="PR00783">
    <property type="entry name" value="MINTRINSICP"/>
</dbReference>
<evidence type="ECO:0000256" key="9">
    <source>
        <dbReference type="ARBA" id="ARBA00049405"/>
    </source>
</evidence>